<dbReference type="PIRSF" id="PIRSF005690">
    <property type="entry name" value="GerBA"/>
    <property type="match status" value="1"/>
</dbReference>
<organism evidence="4 5">
    <name type="scientific">Cohnella herbarum</name>
    <dbReference type="NCBI Taxonomy" id="2728023"/>
    <lineage>
        <taxon>Bacteria</taxon>
        <taxon>Bacillati</taxon>
        <taxon>Bacillota</taxon>
        <taxon>Bacilli</taxon>
        <taxon>Bacillales</taxon>
        <taxon>Paenibacillaceae</taxon>
        <taxon>Cohnella</taxon>
    </lineage>
</organism>
<protein>
    <submittedName>
        <fullName evidence="4">Spore germination protein</fullName>
    </submittedName>
</protein>
<evidence type="ECO:0000313" key="5">
    <source>
        <dbReference type="Proteomes" id="UP000502248"/>
    </source>
</evidence>
<dbReference type="InterPro" id="IPR004995">
    <property type="entry name" value="Spore_Ger"/>
</dbReference>
<accession>A0A7Z2VH89</accession>
<sequence length="493" mass="54969">MTTRPQSASEKWDEVKLRELFVHSADVQIQSCKLDDQPNSEVMLIFSEGLCDSVQIAQIVLPELEKLIKKAQFSDLLSGEITGTLPLIYIKEEESADTLIEYLFQGDLILFFKASERMYKMNICNRPQRMPEESNTEISIKGPKDGFTEDLVINVALIRKRIRSTSLNYETFTLGRRTKTKIGLLYFQDILSPKILKEVRVRISKIDVDGIYSINQLEEMLSDSKFTIFPTFAVTGRPDYVVNSLLAGRFILIVDGIPMVLIGPAGLSLIMKSPEDIHFNYTYISFARIIRLVSLFLSIVLPGFWVSLTAFHQDQIPFRMMATIAGARLGLPLSAQMEMFILLMLIEIFREAGVRLPSNIGQTLTVVGGLIIGDASIRAGLVSPSVVVVGAITAVTSVTLVNQSLSTVVSLVRLVTFLVAAFLGMYGLILSLILLVAYMSRLQSFGVPYLTPISPLHIKDVAVSYLRLPFAKIRTRPIAMEPIDPDHQEDQGP</sequence>
<keyword evidence="2 3" id="KW-0472">Membrane</keyword>
<evidence type="ECO:0000256" key="2">
    <source>
        <dbReference type="ARBA" id="ARBA00023136"/>
    </source>
</evidence>
<dbReference type="KEGG" id="cheb:HH215_08130"/>
<feature type="transmembrane region" description="Helical" evidence="3">
    <location>
        <begin position="250"/>
        <end position="271"/>
    </location>
</feature>
<evidence type="ECO:0000313" key="4">
    <source>
        <dbReference type="EMBL" id="QJD83143.1"/>
    </source>
</evidence>
<dbReference type="Proteomes" id="UP000502248">
    <property type="component" value="Chromosome"/>
</dbReference>
<feature type="transmembrane region" description="Helical" evidence="3">
    <location>
        <begin position="331"/>
        <end position="349"/>
    </location>
</feature>
<reference evidence="4 5" key="1">
    <citation type="submission" date="2020-04" db="EMBL/GenBank/DDBJ databases">
        <title>Genome sequencing of novel species.</title>
        <authorList>
            <person name="Heo J."/>
            <person name="Kim S.-J."/>
            <person name="Kim J.-S."/>
            <person name="Hong S.-B."/>
            <person name="Kwon S.-W."/>
        </authorList>
    </citation>
    <scope>NUCLEOTIDE SEQUENCE [LARGE SCALE GENOMIC DNA]</scope>
    <source>
        <strain evidence="4 5">MFER-1</strain>
    </source>
</reference>
<dbReference type="GO" id="GO:0016020">
    <property type="term" value="C:membrane"/>
    <property type="evidence" value="ECO:0007669"/>
    <property type="project" value="InterPro"/>
</dbReference>
<evidence type="ECO:0000256" key="1">
    <source>
        <dbReference type="ARBA" id="ARBA00005278"/>
    </source>
</evidence>
<dbReference type="PANTHER" id="PTHR22550">
    <property type="entry name" value="SPORE GERMINATION PROTEIN"/>
    <property type="match status" value="1"/>
</dbReference>
<keyword evidence="3" id="KW-0812">Transmembrane</keyword>
<dbReference type="AlphaFoldDB" id="A0A7Z2VH89"/>
<dbReference type="GO" id="GO:0009847">
    <property type="term" value="P:spore germination"/>
    <property type="evidence" value="ECO:0007669"/>
    <property type="project" value="InterPro"/>
</dbReference>
<dbReference type="PANTHER" id="PTHR22550:SF5">
    <property type="entry name" value="LEUCINE ZIPPER PROTEIN 4"/>
    <property type="match status" value="1"/>
</dbReference>
<comment type="similarity">
    <text evidence="1">Belongs to the GerABKA family.</text>
</comment>
<keyword evidence="5" id="KW-1185">Reference proteome</keyword>
<feature type="transmembrane region" description="Helical" evidence="3">
    <location>
        <begin position="381"/>
        <end position="402"/>
    </location>
</feature>
<feature type="transmembrane region" description="Helical" evidence="3">
    <location>
        <begin position="414"/>
        <end position="438"/>
    </location>
</feature>
<gene>
    <name evidence="4" type="ORF">HH215_08130</name>
</gene>
<dbReference type="Pfam" id="PF03323">
    <property type="entry name" value="GerA"/>
    <property type="match status" value="1"/>
</dbReference>
<proteinExistence type="inferred from homology"/>
<name>A0A7Z2VH89_9BACL</name>
<feature type="transmembrane region" description="Helical" evidence="3">
    <location>
        <begin position="292"/>
        <end position="311"/>
    </location>
</feature>
<dbReference type="RefSeq" id="WP_169279440.1">
    <property type="nucleotide sequence ID" value="NZ_CP051680.1"/>
</dbReference>
<evidence type="ECO:0000256" key="3">
    <source>
        <dbReference type="SAM" id="Phobius"/>
    </source>
</evidence>
<keyword evidence="3" id="KW-1133">Transmembrane helix</keyword>
<dbReference type="EMBL" id="CP051680">
    <property type="protein sequence ID" value="QJD83143.1"/>
    <property type="molecule type" value="Genomic_DNA"/>
</dbReference>
<dbReference type="InterPro" id="IPR050768">
    <property type="entry name" value="UPF0353/GerABKA_families"/>
</dbReference>